<keyword evidence="3 5" id="KW-0863">Zinc-finger</keyword>
<feature type="domain" description="C2H2-type" evidence="6">
    <location>
        <begin position="170"/>
        <end position="197"/>
    </location>
</feature>
<evidence type="ECO:0000256" key="5">
    <source>
        <dbReference type="PROSITE-ProRule" id="PRU00042"/>
    </source>
</evidence>
<keyword evidence="2" id="KW-0677">Repeat</keyword>
<evidence type="ECO:0000313" key="7">
    <source>
        <dbReference type="EMBL" id="OAF67693.1"/>
    </source>
</evidence>
<evidence type="ECO:0000256" key="3">
    <source>
        <dbReference type="ARBA" id="ARBA00022771"/>
    </source>
</evidence>
<proteinExistence type="predicted"/>
<evidence type="ECO:0000256" key="2">
    <source>
        <dbReference type="ARBA" id="ARBA00022737"/>
    </source>
</evidence>
<sequence length="428" mass="50505">MNVPIQKQCSFPVKWNTSQNLITQKHPTYHENYFIPRSKWINYFQKYSVIKDRKYFTKSEWLLMDKKLFRQYFNHQTCDVMESIRSIIITELGETEYETWTNKNRQASKSKIFQCRICKSKFSTKIDMWHHSVIHMEKEKIIFCAICPFLTEHKHHLEYHTRNHFHMKPFKCPSCTYDCVNKSMLKSHLKSHFSSETCPTCGSKGLMCKHRPNFFIGDDGNIIILRSEGTNCIKSWPIKKRSTKNKITKFSVLEAYIENAVIQKNVYLKNLENNIQWNTMINRLNMSHLRINSQNSNSIIDEVKEEALDLSYKTLSSTLSSSEISRIKCDERNVNHSSVNVITDDNQFDLIKNPLNLLKITCSKCNDQYNTFNMIISHTCQSTRKLSHLDSKFNISSHLSKRKMYNENDSPFLNKKYKPNATLHNEIT</sequence>
<comment type="caution">
    <text evidence="7">The sequence shown here is derived from an EMBL/GenBank/DDBJ whole genome shotgun (WGS) entry which is preliminary data.</text>
</comment>
<evidence type="ECO:0000256" key="4">
    <source>
        <dbReference type="ARBA" id="ARBA00022833"/>
    </source>
</evidence>
<dbReference type="OrthoDB" id="10015593at2759"/>
<feature type="domain" description="C2H2-type" evidence="6">
    <location>
        <begin position="113"/>
        <end position="140"/>
    </location>
</feature>
<dbReference type="InterPro" id="IPR013087">
    <property type="entry name" value="Znf_C2H2_type"/>
</dbReference>
<dbReference type="PROSITE" id="PS50157">
    <property type="entry name" value="ZINC_FINGER_C2H2_2"/>
    <property type="match status" value="2"/>
</dbReference>
<protein>
    <submittedName>
        <fullName evidence="7">Protein hunchback</fullName>
    </submittedName>
</protein>
<evidence type="ECO:0000256" key="1">
    <source>
        <dbReference type="ARBA" id="ARBA00022723"/>
    </source>
</evidence>
<keyword evidence="4" id="KW-0862">Zinc</keyword>
<dbReference type="SMART" id="SM00355">
    <property type="entry name" value="ZnF_C2H2"/>
    <property type="match status" value="3"/>
</dbReference>
<keyword evidence="1" id="KW-0479">Metal-binding</keyword>
<dbReference type="Proteomes" id="UP000078046">
    <property type="component" value="Unassembled WGS sequence"/>
</dbReference>
<dbReference type="SUPFAM" id="SSF57667">
    <property type="entry name" value="beta-beta-alpha zinc fingers"/>
    <property type="match status" value="1"/>
</dbReference>
<evidence type="ECO:0000259" key="6">
    <source>
        <dbReference type="PROSITE" id="PS50157"/>
    </source>
</evidence>
<name>A0A177B242_9BILA</name>
<organism evidence="7 8">
    <name type="scientific">Intoshia linei</name>
    <dbReference type="NCBI Taxonomy" id="1819745"/>
    <lineage>
        <taxon>Eukaryota</taxon>
        <taxon>Metazoa</taxon>
        <taxon>Spiralia</taxon>
        <taxon>Lophotrochozoa</taxon>
        <taxon>Mesozoa</taxon>
        <taxon>Orthonectida</taxon>
        <taxon>Rhopaluridae</taxon>
        <taxon>Intoshia</taxon>
    </lineage>
</organism>
<dbReference type="GO" id="GO:0008270">
    <property type="term" value="F:zinc ion binding"/>
    <property type="evidence" value="ECO:0007669"/>
    <property type="project" value="UniProtKB-KW"/>
</dbReference>
<evidence type="ECO:0000313" key="8">
    <source>
        <dbReference type="Proteomes" id="UP000078046"/>
    </source>
</evidence>
<accession>A0A177B242</accession>
<dbReference type="PANTHER" id="PTHR23226">
    <property type="entry name" value="ZINC FINGER AND SCAN DOMAIN-CONTAINING"/>
    <property type="match status" value="1"/>
</dbReference>
<dbReference type="Gene3D" id="3.30.160.60">
    <property type="entry name" value="Classic Zinc Finger"/>
    <property type="match status" value="1"/>
</dbReference>
<dbReference type="EMBL" id="LWCA01000597">
    <property type="protein sequence ID" value="OAF67693.1"/>
    <property type="molecule type" value="Genomic_DNA"/>
</dbReference>
<gene>
    <name evidence="7" type="ORF">A3Q56_04581</name>
</gene>
<reference evidence="7 8" key="1">
    <citation type="submission" date="2016-04" db="EMBL/GenBank/DDBJ databases">
        <title>The genome of Intoshia linei affirms orthonectids as highly simplified spiralians.</title>
        <authorList>
            <person name="Mikhailov K.V."/>
            <person name="Slusarev G.S."/>
            <person name="Nikitin M.A."/>
            <person name="Logacheva M.D."/>
            <person name="Penin A."/>
            <person name="Aleoshin V."/>
            <person name="Panchin Y.V."/>
        </authorList>
    </citation>
    <scope>NUCLEOTIDE SEQUENCE [LARGE SCALE GENOMIC DNA]</scope>
    <source>
        <strain evidence="7">Intl2013</strain>
        <tissue evidence="7">Whole animal</tissue>
    </source>
</reference>
<dbReference type="PROSITE" id="PS00028">
    <property type="entry name" value="ZINC_FINGER_C2H2_1"/>
    <property type="match status" value="2"/>
</dbReference>
<dbReference type="InterPro" id="IPR036236">
    <property type="entry name" value="Znf_C2H2_sf"/>
</dbReference>
<keyword evidence="8" id="KW-1185">Reference proteome</keyword>
<dbReference type="AlphaFoldDB" id="A0A177B242"/>